<protein>
    <submittedName>
        <fullName evidence="1">Uncharacterized protein</fullName>
    </submittedName>
</protein>
<dbReference type="Proteomes" id="UP000215914">
    <property type="component" value="Unassembled WGS sequence"/>
</dbReference>
<evidence type="ECO:0000313" key="2">
    <source>
        <dbReference type="Proteomes" id="UP000215914"/>
    </source>
</evidence>
<comment type="caution">
    <text evidence="1">The sequence shown here is derived from an EMBL/GenBank/DDBJ whole genome shotgun (WGS) entry which is preliminary data.</text>
</comment>
<sequence length="66" mass="8056">MFCKLQKVNLLMVGEYTELLRLDCYRYKFYMILKLPISHRDNIYLKYRPMADIRFFTALPTTNPPF</sequence>
<dbReference type="AlphaFoldDB" id="A0A9K3NY62"/>
<organism evidence="1 2">
    <name type="scientific">Helianthus annuus</name>
    <name type="common">Common sunflower</name>
    <dbReference type="NCBI Taxonomy" id="4232"/>
    <lineage>
        <taxon>Eukaryota</taxon>
        <taxon>Viridiplantae</taxon>
        <taxon>Streptophyta</taxon>
        <taxon>Embryophyta</taxon>
        <taxon>Tracheophyta</taxon>
        <taxon>Spermatophyta</taxon>
        <taxon>Magnoliopsida</taxon>
        <taxon>eudicotyledons</taxon>
        <taxon>Gunneridae</taxon>
        <taxon>Pentapetalae</taxon>
        <taxon>asterids</taxon>
        <taxon>campanulids</taxon>
        <taxon>Asterales</taxon>
        <taxon>Asteraceae</taxon>
        <taxon>Asteroideae</taxon>
        <taxon>Heliantheae alliance</taxon>
        <taxon>Heliantheae</taxon>
        <taxon>Helianthus</taxon>
    </lineage>
</organism>
<keyword evidence="2" id="KW-1185">Reference proteome</keyword>
<reference evidence="1" key="2">
    <citation type="submission" date="2020-06" db="EMBL/GenBank/DDBJ databases">
        <title>Helianthus annuus Genome sequencing and assembly Release 2.</title>
        <authorList>
            <person name="Gouzy J."/>
            <person name="Langlade N."/>
            <person name="Munos S."/>
        </authorList>
    </citation>
    <scope>NUCLEOTIDE SEQUENCE</scope>
    <source>
        <tissue evidence="1">Leaves</tissue>
    </source>
</reference>
<name>A0A9K3NY62_HELAN</name>
<dbReference type="EMBL" id="MNCJ02000317">
    <property type="protein sequence ID" value="KAF5816936.1"/>
    <property type="molecule type" value="Genomic_DNA"/>
</dbReference>
<evidence type="ECO:0000313" key="1">
    <source>
        <dbReference type="EMBL" id="KAF5816936.1"/>
    </source>
</evidence>
<reference evidence="1" key="1">
    <citation type="journal article" date="2017" name="Nature">
        <title>The sunflower genome provides insights into oil metabolism, flowering and Asterid evolution.</title>
        <authorList>
            <person name="Badouin H."/>
            <person name="Gouzy J."/>
            <person name="Grassa C.J."/>
            <person name="Murat F."/>
            <person name="Staton S.E."/>
            <person name="Cottret L."/>
            <person name="Lelandais-Briere C."/>
            <person name="Owens G.L."/>
            <person name="Carrere S."/>
            <person name="Mayjonade B."/>
            <person name="Legrand L."/>
            <person name="Gill N."/>
            <person name="Kane N.C."/>
            <person name="Bowers J.E."/>
            <person name="Hubner S."/>
            <person name="Bellec A."/>
            <person name="Berard A."/>
            <person name="Berges H."/>
            <person name="Blanchet N."/>
            <person name="Boniface M.C."/>
            <person name="Brunel D."/>
            <person name="Catrice O."/>
            <person name="Chaidir N."/>
            <person name="Claudel C."/>
            <person name="Donnadieu C."/>
            <person name="Faraut T."/>
            <person name="Fievet G."/>
            <person name="Helmstetter N."/>
            <person name="King M."/>
            <person name="Knapp S.J."/>
            <person name="Lai Z."/>
            <person name="Le Paslier M.C."/>
            <person name="Lippi Y."/>
            <person name="Lorenzon L."/>
            <person name="Mandel J.R."/>
            <person name="Marage G."/>
            <person name="Marchand G."/>
            <person name="Marquand E."/>
            <person name="Bret-Mestries E."/>
            <person name="Morien E."/>
            <person name="Nambeesan S."/>
            <person name="Nguyen T."/>
            <person name="Pegot-Espagnet P."/>
            <person name="Pouilly N."/>
            <person name="Raftis F."/>
            <person name="Sallet E."/>
            <person name="Schiex T."/>
            <person name="Thomas J."/>
            <person name="Vandecasteele C."/>
            <person name="Vares D."/>
            <person name="Vear F."/>
            <person name="Vautrin S."/>
            <person name="Crespi M."/>
            <person name="Mangin B."/>
            <person name="Burke J.M."/>
            <person name="Salse J."/>
            <person name="Munos S."/>
            <person name="Vincourt P."/>
            <person name="Rieseberg L.H."/>
            <person name="Langlade N.B."/>
        </authorList>
    </citation>
    <scope>NUCLEOTIDE SEQUENCE</scope>
    <source>
        <tissue evidence="1">Leaves</tissue>
    </source>
</reference>
<gene>
    <name evidence="1" type="ORF">HanXRQr2_Chr02g0047221</name>
</gene>
<accession>A0A9K3NY62</accession>
<dbReference type="Gramene" id="mRNA:HanXRQr2_Chr02g0047221">
    <property type="protein sequence ID" value="CDS:HanXRQr2_Chr02g0047221.1"/>
    <property type="gene ID" value="HanXRQr2_Chr02g0047221"/>
</dbReference>
<proteinExistence type="predicted"/>